<keyword evidence="2" id="KW-1185">Reference proteome</keyword>
<evidence type="ECO:0000313" key="2">
    <source>
        <dbReference type="Proteomes" id="UP001374952"/>
    </source>
</evidence>
<name>A0ACC6R7P6_9GAMM</name>
<dbReference type="Proteomes" id="UP001374952">
    <property type="component" value="Unassembled WGS sequence"/>
</dbReference>
<evidence type="ECO:0000313" key="1">
    <source>
        <dbReference type="EMBL" id="MEL0605968.1"/>
    </source>
</evidence>
<comment type="caution">
    <text evidence="1">The sequence shown here is derived from an EMBL/GenBank/DDBJ whole genome shotgun (WGS) entry which is preliminary data.</text>
</comment>
<gene>
    <name evidence="1" type="ORF">V6250_17490</name>
</gene>
<protein>
    <submittedName>
        <fullName evidence="1">Uncharacterized protein</fullName>
    </submittedName>
</protein>
<proteinExistence type="predicted"/>
<dbReference type="EMBL" id="JBAKAX010000025">
    <property type="protein sequence ID" value="MEL0605968.1"/>
    <property type="molecule type" value="Genomic_DNA"/>
</dbReference>
<accession>A0ACC6R7P6</accession>
<reference evidence="1" key="1">
    <citation type="submission" date="2024-02" db="EMBL/GenBank/DDBJ databases">
        <title>Bacteria isolated from the canopy kelp, Nereocystis luetkeana.</title>
        <authorList>
            <person name="Pfister C.A."/>
            <person name="Younker I.T."/>
            <person name="Light S.H."/>
        </authorList>
    </citation>
    <scope>NUCLEOTIDE SEQUENCE</scope>
    <source>
        <strain evidence="1">TN.2.01</strain>
    </source>
</reference>
<organism evidence="1 2">
    <name type="scientific">Pseudoalteromonas undina</name>
    <dbReference type="NCBI Taxonomy" id="43660"/>
    <lineage>
        <taxon>Bacteria</taxon>
        <taxon>Pseudomonadati</taxon>
        <taxon>Pseudomonadota</taxon>
        <taxon>Gammaproteobacteria</taxon>
        <taxon>Alteromonadales</taxon>
        <taxon>Pseudoalteromonadaceae</taxon>
        <taxon>Pseudoalteromonas</taxon>
    </lineage>
</organism>
<sequence>MFDRIKVAMSKGGWHALAVIIVMLLAGPEIMVSIELMAMVEVLGASTFVVMYLSGIKLFFSKVWDKYKNFEKHSFFFFPTFPVLKKMPSLIVHSIPERTVVLGLITFITVAMSIFYIQILI</sequence>